<name>A0A0B2VPV1_TOXCA</name>
<proteinExistence type="predicted"/>
<protein>
    <submittedName>
        <fullName evidence="1">Uncharacterized protein</fullName>
    </submittedName>
</protein>
<dbReference type="EMBL" id="JPKZ01001240">
    <property type="protein sequence ID" value="KHN83060.1"/>
    <property type="molecule type" value="Genomic_DNA"/>
</dbReference>
<evidence type="ECO:0000313" key="2">
    <source>
        <dbReference type="Proteomes" id="UP000031036"/>
    </source>
</evidence>
<feature type="non-terminal residue" evidence="1">
    <location>
        <position position="109"/>
    </location>
</feature>
<dbReference type="Proteomes" id="UP000031036">
    <property type="component" value="Unassembled WGS sequence"/>
</dbReference>
<sequence length="109" mass="12799">MIAITEKVGRTEVSALRAMTAQKAMRFFPRWTRRVSITRGQLSAHSSDDIRRNTTPFYLPHSTNMACYSRVSKDYSAAKPIRSENWEALRLDHFHIWKWISKWMSPNIV</sequence>
<comment type="caution">
    <text evidence="1">The sequence shown here is derived from an EMBL/GenBank/DDBJ whole genome shotgun (WGS) entry which is preliminary data.</text>
</comment>
<dbReference type="AlphaFoldDB" id="A0A0B2VPV1"/>
<accession>A0A0B2VPV1</accession>
<evidence type="ECO:0000313" key="1">
    <source>
        <dbReference type="EMBL" id="KHN83060.1"/>
    </source>
</evidence>
<organism evidence="1 2">
    <name type="scientific">Toxocara canis</name>
    <name type="common">Canine roundworm</name>
    <dbReference type="NCBI Taxonomy" id="6265"/>
    <lineage>
        <taxon>Eukaryota</taxon>
        <taxon>Metazoa</taxon>
        <taxon>Ecdysozoa</taxon>
        <taxon>Nematoda</taxon>
        <taxon>Chromadorea</taxon>
        <taxon>Rhabditida</taxon>
        <taxon>Spirurina</taxon>
        <taxon>Ascaridomorpha</taxon>
        <taxon>Ascaridoidea</taxon>
        <taxon>Toxocaridae</taxon>
        <taxon>Toxocara</taxon>
    </lineage>
</organism>
<keyword evidence="2" id="KW-1185">Reference proteome</keyword>
<reference evidence="1 2" key="1">
    <citation type="submission" date="2014-11" db="EMBL/GenBank/DDBJ databases">
        <title>Genetic blueprint of the zoonotic pathogen Toxocara canis.</title>
        <authorList>
            <person name="Zhu X.-Q."/>
            <person name="Korhonen P.K."/>
            <person name="Cai H."/>
            <person name="Young N.D."/>
            <person name="Nejsum P."/>
            <person name="von Samson-Himmelstjerna G."/>
            <person name="Boag P.R."/>
            <person name="Tan P."/>
            <person name="Li Q."/>
            <person name="Min J."/>
            <person name="Yang Y."/>
            <person name="Wang X."/>
            <person name="Fang X."/>
            <person name="Hall R.S."/>
            <person name="Hofmann A."/>
            <person name="Sternberg P.W."/>
            <person name="Jex A.R."/>
            <person name="Gasser R.B."/>
        </authorList>
    </citation>
    <scope>NUCLEOTIDE SEQUENCE [LARGE SCALE GENOMIC DNA]</scope>
    <source>
        <strain evidence="1">PN_DK_2014</strain>
    </source>
</reference>
<gene>
    <name evidence="1" type="ORF">Tcan_00201</name>
</gene>